<gene>
    <name evidence="1" type="ORF">IRI77_09500</name>
</gene>
<name>A0A7S7NUQ0_PALFE</name>
<dbReference type="KEGG" id="pfer:IRI77_09500"/>
<keyword evidence="2" id="KW-1185">Reference proteome</keyword>
<organism evidence="1 2">
    <name type="scientific">Paludibaculum fermentans</name>
    <dbReference type="NCBI Taxonomy" id="1473598"/>
    <lineage>
        <taxon>Bacteria</taxon>
        <taxon>Pseudomonadati</taxon>
        <taxon>Acidobacteriota</taxon>
        <taxon>Terriglobia</taxon>
        <taxon>Bryobacterales</taxon>
        <taxon>Bryobacteraceae</taxon>
        <taxon>Paludibaculum</taxon>
    </lineage>
</organism>
<proteinExistence type="predicted"/>
<evidence type="ECO:0000313" key="2">
    <source>
        <dbReference type="Proteomes" id="UP000593892"/>
    </source>
</evidence>
<accession>A0A7S7NUQ0</accession>
<dbReference type="Proteomes" id="UP000593892">
    <property type="component" value="Chromosome"/>
</dbReference>
<dbReference type="RefSeq" id="WP_194451832.1">
    <property type="nucleotide sequence ID" value="NZ_CP063849.1"/>
</dbReference>
<dbReference type="EMBL" id="CP063849">
    <property type="protein sequence ID" value="QOY90167.1"/>
    <property type="molecule type" value="Genomic_DNA"/>
</dbReference>
<reference evidence="1 2" key="1">
    <citation type="submission" date="2020-10" db="EMBL/GenBank/DDBJ databases">
        <title>Complete genome sequence of Paludibaculum fermentans P105T, a facultatively anaerobic acidobacterium capable of dissimilatory Fe(III) reduction.</title>
        <authorList>
            <person name="Dedysh S.N."/>
            <person name="Beletsky A.V."/>
            <person name="Kulichevskaya I.S."/>
            <person name="Mardanov A.V."/>
            <person name="Ravin N.V."/>
        </authorList>
    </citation>
    <scope>NUCLEOTIDE SEQUENCE [LARGE SCALE GENOMIC DNA]</scope>
    <source>
        <strain evidence="1 2">P105</strain>
    </source>
</reference>
<protein>
    <submittedName>
        <fullName evidence="1">Uncharacterized protein</fullName>
    </submittedName>
</protein>
<evidence type="ECO:0000313" key="1">
    <source>
        <dbReference type="EMBL" id="QOY90167.1"/>
    </source>
</evidence>
<sequence length="1478" mass="156218">MNPVTDQLIALTAALQPVAGTEPADLAELRRFLAAVLIQQNPGIPVPVDSSMDPAIAAALTAGAALAAQFVADGVRARFLQNNELTPSSDAMRPSRVFGPFADRAGHLSRFLIFQSAAFQAVHVRQPNGNPTPEVLLLLPSATAPQPGGEAFAIPAGTVWIRARFLVAGAAGMAGLRIAGGTFTTTAAAASIAGRILVNPNAQWVLSVEPEPPPAGEAGGSDVSGASITLPQTLEVRSDGRPTASGAIGVEGFGSALVFNEGGGAPTSDGVSVRFPFGPASLPWTIEGNLSTAVQLAGSCDATLAVWSLPLDAGAPANLGEAADGGAVQIVLAGRLAFHPAGLTGGSLRSQDAVMTACADCILMEGRRAEGTGRMELELWNPALSRVVFGPEPITRVLYQSERERGDMVVVHEGGTITNRWDLPLRATGSPFSLESRLENFAILARANGLFLAAVANRDPGTTAEGLALENLYLTVRQPSRLVLLGAYDGAAKVPDGTAIYSFDVVLAQPSLPDPYATNWNPPDAGQAQQAALSTTLTWQAAATPSIESRLERRVLFPEPGVVPADEDATLRELFDGHLGTHRESLSLLDLSSNEDHLGVAMESLGRLEPTIRGNQLNLQLSGMRLLMQPQVLWEPVQAGPVELASKTNGARTLAGSKSVKLVPVLPGVVAREWVQSARDRERCGVMFSLPFGLRAFARFDSLEVLQFLSTATEASLHAVEFGPEMASARQLRLKSSRLRPADPPVPPDPARTMAGSLRQMQNLRPNAAGLASVVDDPGINLQMDELHDFLPLHQADLSGYGLSTFSDWRRDAPVGITQARFDVMIGRTSLEVIQARTILAPCEAHLVRSIVMERRNSGRVLRFDSGWVAVDDGLFESPAKFEKGVVIAYRKIRRIRLPGTPLLTLPDGSVWQEVLYDCDAELENVTAGGQAGRVPVYNQAGYIQVLPTGPLAAPTANRMALLFAAVKGVLGGPADIGIRVGGTLDMQVSGLFAGVAPKDNGAAPGFVVAAYGSPKLPRAGQWSAVGVSSAGEASAVDPRRGIPVIRLTGQPYTFRDPADANRSRPATEYGLLMTTPTSRVLFPVPSVNPLEPGVLRTAAPAVADPMSLAQATGVFPRSVYSLRAAQAAAFDISGVNDWRMSNAGFDLTAPLPDLAKGGEWAIQRLFPDAPKLSGIIDSALEGKPWEIGVTPNDINIEIDPFGKIFVIKTNYSAISGELGKLQKPSLDFGPALDALREIVNALKQFVNLGLDFDVDVTAGSGPSPSFIVVLSLKFRLGEGPNERIDIGVGKFYGEFHVTGQLEAALSGSTRGRLLAEFQGDIQQGVIPPLVYAGGMFRFALEIKEDGSPTIELGLGMTTSLGGDLIKNLLEVEVTIVYGYTLIPETLQPGVLLGLEARAKLLGGLIGFSFAVQAMARILRADFENVTIFADIRVVATVQVAWLIEEDVDIRTQFEQNIPLRLAALPLGGGALALTAAI</sequence>